<gene>
    <name evidence="1" type="ORF">S01H1_30432</name>
</gene>
<proteinExistence type="predicted"/>
<dbReference type="EMBL" id="BARS01018728">
    <property type="protein sequence ID" value="GAF97593.1"/>
    <property type="molecule type" value="Genomic_DNA"/>
</dbReference>
<comment type="caution">
    <text evidence="1">The sequence shown here is derived from an EMBL/GenBank/DDBJ whole genome shotgun (WGS) entry which is preliminary data.</text>
</comment>
<dbReference type="AlphaFoldDB" id="X0TVJ0"/>
<name>X0TVJ0_9ZZZZ</name>
<feature type="non-terminal residue" evidence="1">
    <location>
        <position position="64"/>
    </location>
</feature>
<protein>
    <recommendedName>
        <fullName evidence="2">G8 domain-containing protein</fullName>
    </recommendedName>
</protein>
<organism evidence="1">
    <name type="scientific">marine sediment metagenome</name>
    <dbReference type="NCBI Taxonomy" id="412755"/>
    <lineage>
        <taxon>unclassified sequences</taxon>
        <taxon>metagenomes</taxon>
        <taxon>ecological metagenomes</taxon>
    </lineage>
</organism>
<evidence type="ECO:0008006" key="2">
    <source>
        <dbReference type="Google" id="ProtNLM"/>
    </source>
</evidence>
<accession>X0TVJ0</accession>
<sequence length="64" mass="6840">MKIFLLFTLLIVITSSYAQTPVPPGNVSGTWTPAGSPYQINGEITIPNDSVLIIAPGTYVEFQG</sequence>
<reference evidence="1" key="1">
    <citation type="journal article" date="2014" name="Front. Microbiol.">
        <title>High frequency of phylogenetically diverse reductive dehalogenase-homologous genes in deep subseafloor sedimentary metagenomes.</title>
        <authorList>
            <person name="Kawai M."/>
            <person name="Futagami T."/>
            <person name="Toyoda A."/>
            <person name="Takaki Y."/>
            <person name="Nishi S."/>
            <person name="Hori S."/>
            <person name="Arai W."/>
            <person name="Tsubouchi T."/>
            <person name="Morono Y."/>
            <person name="Uchiyama I."/>
            <person name="Ito T."/>
            <person name="Fujiyama A."/>
            <person name="Inagaki F."/>
            <person name="Takami H."/>
        </authorList>
    </citation>
    <scope>NUCLEOTIDE SEQUENCE</scope>
    <source>
        <strain evidence="1">Expedition CK06-06</strain>
    </source>
</reference>
<evidence type="ECO:0000313" key="1">
    <source>
        <dbReference type="EMBL" id="GAF97593.1"/>
    </source>
</evidence>